<dbReference type="PANTHER" id="PTHR36503">
    <property type="entry name" value="BLR2520 PROTEIN"/>
    <property type="match status" value="1"/>
</dbReference>
<dbReference type="Gene3D" id="3.10.180.10">
    <property type="entry name" value="2,3-Dihydroxybiphenyl 1,2-Dioxygenase, domain 1"/>
    <property type="match status" value="1"/>
</dbReference>
<proteinExistence type="predicted"/>
<accession>A0ABT0D9N1</accession>
<dbReference type="RefSeq" id="WP_247027968.1">
    <property type="nucleotide sequence ID" value="NZ_JALKCH010000004.1"/>
</dbReference>
<name>A0ABT0D9N1_9HYPH</name>
<dbReference type="InterPro" id="IPR053863">
    <property type="entry name" value="Glyoxy/Ble-like_N"/>
</dbReference>
<evidence type="ECO:0000313" key="2">
    <source>
        <dbReference type="EMBL" id="MCK0196661.1"/>
    </source>
</evidence>
<feature type="domain" description="Glyoxalase/Bleomycin resistance-like N-terminal" evidence="1">
    <location>
        <begin position="13"/>
        <end position="50"/>
    </location>
</feature>
<dbReference type="SUPFAM" id="SSF54593">
    <property type="entry name" value="Glyoxalase/Bleomycin resistance protein/Dihydroxybiphenyl dioxygenase"/>
    <property type="match status" value="1"/>
</dbReference>
<evidence type="ECO:0000313" key="3">
    <source>
        <dbReference type="Proteomes" id="UP001203284"/>
    </source>
</evidence>
<dbReference type="InterPro" id="IPR029068">
    <property type="entry name" value="Glyas_Bleomycin-R_OHBP_Dase"/>
</dbReference>
<reference evidence="2 3" key="1">
    <citation type="submission" date="2022-04" db="EMBL/GenBank/DDBJ databases">
        <authorList>
            <person name="Grouzdev D.S."/>
            <person name="Pantiukh K.S."/>
            <person name="Krutkina M.S."/>
        </authorList>
    </citation>
    <scope>NUCLEOTIDE SEQUENCE [LARGE SCALE GENOMIC DNA]</scope>
    <source>
        <strain evidence="2 3">6x-1</strain>
    </source>
</reference>
<comment type="caution">
    <text evidence="2">The sequence shown here is derived from an EMBL/GenBank/DDBJ whole genome shotgun (WGS) entry which is preliminary data.</text>
</comment>
<dbReference type="Proteomes" id="UP001203284">
    <property type="component" value="Unassembled WGS sequence"/>
</dbReference>
<protein>
    <submittedName>
        <fullName evidence="2">Glyoxalase</fullName>
    </submittedName>
</protein>
<gene>
    <name evidence="2" type="ORF">MWN34_07005</name>
</gene>
<dbReference type="Pfam" id="PF22677">
    <property type="entry name" value="Ble-like_N"/>
    <property type="match status" value="1"/>
</dbReference>
<organism evidence="2 3">
    <name type="scientific">Ancylobacter crimeensis</name>
    <dbReference type="NCBI Taxonomy" id="2579147"/>
    <lineage>
        <taxon>Bacteria</taxon>
        <taxon>Pseudomonadati</taxon>
        <taxon>Pseudomonadota</taxon>
        <taxon>Alphaproteobacteria</taxon>
        <taxon>Hyphomicrobiales</taxon>
        <taxon>Xanthobacteraceae</taxon>
        <taxon>Ancylobacter</taxon>
    </lineage>
</organism>
<evidence type="ECO:0000259" key="1">
    <source>
        <dbReference type="Pfam" id="PF22677"/>
    </source>
</evidence>
<dbReference type="PANTHER" id="PTHR36503:SF2">
    <property type="entry name" value="BLR2408 PROTEIN"/>
    <property type="match status" value="1"/>
</dbReference>
<sequence>MPDIMPTKVNQIFVNLPVRDLPASMAFFRALGFDFNPQFTDANAACLVLGENFYAMLLVEDFFSGFSKLPVPDNAAGKEVLVALSVDSRAVVEDLVARAIAAGGTAPRPAQDHGFMYGHGFEDMDGHVWEFFHMSVMPDQR</sequence>
<dbReference type="EMBL" id="JALKCH010000004">
    <property type="protein sequence ID" value="MCK0196661.1"/>
    <property type="molecule type" value="Genomic_DNA"/>
</dbReference>
<keyword evidence="3" id="KW-1185">Reference proteome</keyword>